<gene>
    <name evidence="1" type="ORF">K491DRAFT_597871</name>
</gene>
<proteinExistence type="predicted"/>
<name>A0A6A6TBF3_9PLEO</name>
<dbReference type="PANTHER" id="PTHR42354">
    <property type="entry name" value="C2H2-TYPE DOMAIN-CONTAINING PROTEIN"/>
    <property type="match status" value="1"/>
</dbReference>
<dbReference type="PANTHER" id="PTHR42354:SF1">
    <property type="entry name" value="C2H2-TYPE DOMAIN-CONTAINING PROTEIN"/>
    <property type="match status" value="1"/>
</dbReference>
<protein>
    <recommendedName>
        <fullName evidence="3">C2H2-type domain-containing protein</fullName>
    </recommendedName>
</protein>
<accession>A0A6A6TBF3</accession>
<organism evidence="1 2">
    <name type="scientific">Lophiostoma macrostomum CBS 122681</name>
    <dbReference type="NCBI Taxonomy" id="1314788"/>
    <lineage>
        <taxon>Eukaryota</taxon>
        <taxon>Fungi</taxon>
        <taxon>Dikarya</taxon>
        <taxon>Ascomycota</taxon>
        <taxon>Pezizomycotina</taxon>
        <taxon>Dothideomycetes</taxon>
        <taxon>Pleosporomycetidae</taxon>
        <taxon>Pleosporales</taxon>
        <taxon>Lophiostomataceae</taxon>
        <taxon>Lophiostoma</taxon>
    </lineage>
</organism>
<sequence>MSTSTLTSESWEKAHYLSLTLWDIDREFQKSHEAYEQWLSASRRKRAAWDYFGTKRLDVELGKALRSSHQVQELLEKGIESFGSSFEQGDSICHSTLLGQLLRIQHEIRAPLEDAVNSRTEIATPTSELLTAAKGVRRTCLLALRDQHARLKDRKSAPFLPAPQFSVNYCPFAAQLQKDRKNSSFSTKKARPHDRYDERELCPYCAAHISVTMHSGLSDYRRLLFQAHLVPSSQSSNPSATFACTSCYKTFEDSYSFLDHVYQKEVGSERSCQRRLSISWQFNQSFLASDPALVEKCLRNCLRREMTRARTLQKTKDLEASYRGSVLTTITTKSVGL</sequence>
<evidence type="ECO:0008006" key="3">
    <source>
        <dbReference type="Google" id="ProtNLM"/>
    </source>
</evidence>
<evidence type="ECO:0000313" key="2">
    <source>
        <dbReference type="Proteomes" id="UP000799324"/>
    </source>
</evidence>
<evidence type="ECO:0000313" key="1">
    <source>
        <dbReference type="EMBL" id="KAF2655924.1"/>
    </source>
</evidence>
<reference evidence="1" key="1">
    <citation type="journal article" date="2020" name="Stud. Mycol.">
        <title>101 Dothideomycetes genomes: a test case for predicting lifestyles and emergence of pathogens.</title>
        <authorList>
            <person name="Haridas S."/>
            <person name="Albert R."/>
            <person name="Binder M."/>
            <person name="Bloem J."/>
            <person name="Labutti K."/>
            <person name="Salamov A."/>
            <person name="Andreopoulos B."/>
            <person name="Baker S."/>
            <person name="Barry K."/>
            <person name="Bills G."/>
            <person name="Bluhm B."/>
            <person name="Cannon C."/>
            <person name="Castanera R."/>
            <person name="Culley D."/>
            <person name="Daum C."/>
            <person name="Ezra D."/>
            <person name="Gonzalez J."/>
            <person name="Henrissat B."/>
            <person name="Kuo A."/>
            <person name="Liang C."/>
            <person name="Lipzen A."/>
            <person name="Lutzoni F."/>
            <person name="Magnuson J."/>
            <person name="Mondo S."/>
            <person name="Nolan M."/>
            <person name="Ohm R."/>
            <person name="Pangilinan J."/>
            <person name="Park H.-J."/>
            <person name="Ramirez L."/>
            <person name="Alfaro M."/>
            <person name="Sun H."/>
            <person name="Tritt A."/>
            <person name="Yoshinaga Y."/>
            <person name="Zwiers L.-H."/>
            <person name="Turgeon B."/>
            <person name="Goodwin S."/>
            <person name="Spatafora J."/>
            <person name="Crous P."/>
            <person name="Grigoriev I."/>
        </authorList>
    </citation>
    <scope>NUCLEOTIDE SEQUENCE</scope>
    <source>
        <strain evidence="1">CBS 122681</strain>
    </source>
</reference>
<keyword evidence="2" id="KW-1185">Reference proteome</keyword>
<dbReference type="OrthoDB" id="3724701at2759"/>
<dbReference type="EMBL" id="MU004342">
    <property type="protein sequence ID" value="KAF2655924.1"/>
    <property type="molecule type" value="Genomic_DNA"/>
</dbReference>
<dbReference type="AlphaFoldDB" id="A0A6A6TBF3"/>
<dbReference type="Proteomes" id="UP000799324">
    <property type="component" value="Unassembled WGS sequence"/>
</dbReference>